<dbReference type="InterPro" id="IPR036388">
    <property type="entry name" value="WH-like_DNA-bd_sf"/>
</dbReference>
<dbReference type="GO" id="GO:0003677">
    <property type="term" value="F:DNA binding"/>
    <property type="evidence" value="ECO:0007669"/>
    <property type="project" value="UniProtKB-KW"/>
</dbReference>
<gene>
    <name evidence="7" type="ORF">DD666_14560</name>
</gene>
<comment type="similarity">
    <text evidence="1">Belongs to the LysR transcriptional regulatory family.</text>
</comment>
<keyword evidence="3" id="KW-0238">DNA-binding</keyword>
<dbReference type="PANTHER" id="PTHR30537:SF5">
    <property type="entry name" value="HTH-TYPE TRANSCRIPTIONAL ACTIVATOR TTDR-RELATED"/>
    <property type="match status" value="1"/>
</dbReference>
<dbReference type="CDD" id="cd08422">
    <property type="entry name" value="PBP2_CrgA_like"/>
    <property type="match status" value="1"/>
</dbReference>
<dbReference type="Pfam" id="PF00126">
    <property type="entry name" value="HTH_1"/>
    <property type="match status" value="1"/>
</dbReference>
<proteinExistence type="inferred from homology"/>
<dbReference type="Gene3D" id="3.40.190.290">
    <property type="match status" value="1"/>
</dbReference>
<accession>A0A356LIQ5</accession>
<keyword evidence="4" id="KW-0804">Transcription</keyword>
<keyword evidence="5" id="KW-0732">Signal</keyword>
<evidence type="ECO:0000313" key="7">
    <source>
        <dbReference type="EMBL" id="HBP30628.1"/>
    </source>
</evidence>
<dbReference type="InterPro" id="IPR036390">
    <property type="entry name" value="WH_DNA-bd_sf"/>
</dbReference>
<dbReference type="EMBL" id="DOEK01000029">
    <property type="protein sequence ID" value="HBP30628.1"/>
    <property type="molecule type" value="Genomic_DNA"/>
</dbReference>
<evidence type="ECO:0000256" key="2">
    <source>
        <dbReference type="ARBA" id="ARBA00023015"/>
    </source>
</evidence>
<evidence type="ECO:0000256" key="3">
    <source>
        <dbReference type="ARBA" id="ARBA00023125"/>
    </source>
</evidence>
<dbReference type="FunFam" id="1.10.10.10:FF:000001">
    <property type="entry name" value="LysR family transcriptional regulator"/>
    <property type="match status" value="1"/>
</dbReference>
<dbReference type="Gene3D" id="1.10.10.10">
    <property type="entry name" value="Winged helix-like DNA-binding domain superfamily/Winged helix DNA-binding domain"/>
    <property type="match status" value="1"/>
</dbReference>
<dbReference type="InterPro" id="IPR058163">
    <property type="entry name" value="LysR-type_TF_proteobact-type"/>
</dbReference>
<protein>
    <submittedName>
        <fullName evidence="7">LysR family transcriptional regulator</fullName>
    </submittedName>
</protein>
<dbReference type="PRINTS" id="PR00039">
    <property type="entry name" value="HTHLYSR"/>
</dbReference>
<dbReference type="GO" id="GO:0003700">
    <property type="term" value="F:DNA-binding transcription factor activity"/>
    <property type="evidence" value="ECO:0007669"/>
    <property type="project" value="InterPro"/>
</dbReference>
<feature type="chain" id="PRO_5016602100" evidence="5">
    <location>
        <begin position="26"/>
        <end position="298"/>
    </location>
</feature>
<dbReference type="InterPro" id="IPR005119">
    <property type="entry name" value="LysR_subst-bd"/>
</dbReference>
<dbReference type="PANTHER" id="PTHR30537">
    <property type="entry name" value="HTH-TYPE TRANSCRIPTIONAL REGULATOR"/>
    <property type="match status" value="1"/>
</dbReference>
<evidence type="ECO:0000256" key="5">
    <source>
        <dbReference type="SAM" id="SignalP"/>
    </source>
</evidence>
<evidence type="ECO:0000313" key="8">
    <source>
        <dbReference type="Proteomes" id="UP000264036"/>
    </source>
</evidence>
<dbReference type="SUPFAM" id="SSF46785">
    <property type="entry name" value="Winged helix' DNA-binding domain"/>
    <property type="match status" value="1"/>
</dbReference>
<name>A0A356LIQ5_9BURK</name>
<evidence type="ECO:0000256" key="1">
    <source>
        <dbReference type="ARBA" id="ARBA00009437"/>
    </source>
</evidence>
<feature type="signal peptide" evidence="5">
    <location>
        <begin position="1"/>
        <end position="25"/>
    </location>
</feature>
<keyword evidence="2" id="KW-0805">Transcription regulation</keyword>
<dbReference type="InterPro" id="IPR000847">
    <property type="entry name" value="LysR_HTH_N"/>
</dbReference>
<dbReference type="Pfam" id="PF03466">
    <property type="entry name" value="LysR_substrate"/>
    <property type="match status" value="1"/>
</dbReference>
<dbReference type="Proteomes" id="UP000264036">
    <property type="component" value="Unassembled WGS sequence"/>
</dbReference>
<evidence type="ECO:0000259" key="6">
    <source>
        <dbReference type="PROSITE" id="PS50931"/>
    </source>
</evidence>
<organism evidence="7 8">
    <name type="scientific">Advenella kashmirensis</name>
    <dbReference type="NCBI Taxonomy" id="310575"/>
    <lineage>
        <taxon>Bacteria</taxon>
        <taxon>Pseudomonadati</taxon>
        <taxon>Pseudomonadota</taxon>
        <taxon>Betaproteobacteria</taxon>
        <taxon>Burkholderiales</taxon>
        <taxon>Alcaligenaceae</taxon>
    </lineage>
</organism>
<reference evidence="7 8" key="1">
    <citation type="journal article" date="2018" name="Nat. Biotechnol.">
        <title>A standardized bacterial taxonomy based on genome phylogeny substantially revises the tree of life.</title>
        <authorList>
            <person name="Parks D.H."/>
            <person name="Chuvochina M."/>
            <person name="Waite D.W."/>
            <person name="Rinke C."/>
            <person name="Skarshewski A."/>
            <person name="Chaumeil P.A."/>
            <person name="Hugenholtz P."/>
        </authorList>
    </citation>
    <scope>NUCLEOTIDE SEQUENCE [LARGE SCALE GENOMIC DNA]</scope>
    <source>
        <strain evidence="7">UBA10707</strain>
    </source>
</reference>
<sequence length="298" mass="33137">MISKNFSGIVAFMKVAALGSFNAAAKDLGISPPAVSRSIQRLETQLNVRLLNRNTHSVSITTEGARFFDQCLPSIDHLVRVAADLKDAASSDAGSLRVSATVGYGRRRIAPLLSEFCVKHPDIQLEFELNDRMTDFFEEKIDIAIRNGRLEDSGIIARKIAPMRLIVCGSPDYFKKNGAPTSIEDLDRHKTIGFRLEDSGKIHDWEFFLNGSFYKHKILPHQIFNDPELVAQAARAGSGLAQIANYQADSLIAQGDLIAVLTQHIAEGRGHYICYSSRKQMPLRVKLFIDYLQSKLGF</sequence>
<comment type="caution">
    <text evidence="7">The sequence shown here is derived from an EMBL/GenBank/DDBJ whole genome shotgun (WGS) entry which is preliminary data.</text>
</comment>
<dbReference type="PROSITE" id="PS50931">
    <property type="entry name" value="HTH_LYSR"/>
    <property type="match status" value="1"/>
</dbReference>
<feature type="domain" description="HTH lysR-type" evidence="6">
    <location>
        <begin position="1"/>
        <end position="61"/>
    </location>
</feature>
<evidence type="ECO:0000256" key="4">
    <source>
        <dbReference type="ARBA" id="ARBA00023163"/>
    </source>
</evidence>
<dbReference type="SUPFAM" id="SSF53850">
    <property type="entry name" value="Periplasmic binding protein-like II"/>
    <property type="match status" value="1"/>
</dbReference>
<dbReference type="AlphaFoldDB" id="A0A356LIQ5"/>